<evidence type="ECO:0000313" key="9">
    <source>
        <dbReference type="Proteomes" id="UP000193560"/>
    </source>
</evidence>
<dbReference type="Pfam" id="PF09088">
    <property type="entry name" value="MIF4G_like"/>
    <property type="match status" value="1"/>
</dbReference>
<dbReference type="Proteomes" id="UP000193560">
    <property type="component" value="Unassembled WGS sequence"/>
</dbReference>
<dbReference type="GO" id="GO:0006397">
    <property type="term" value="P:mRNA processing"/>
    <property type="evidence" value="ECO:0007669"/>
    <property type="project" value="UniProtKB-KW"/>
</dbReference>
<evidence type="ECO:0000256" key="4">
    <source>
        <dbReference type="ARBA" id="ARBA00023187"/>
    </source>
</evidence>
<dbReference type="OrthoDB" id="10252707at2759"/>
<comment type="subcellular location">
    <subcellularLocation>
        <location evidence="1">Nucleus</location>
    </subcellularLocation>
</comment>
<dbReference type="Pfam" id="PF02854">
    <property type="entry name" value="MIF4G"/>
    <property type="match status" value="1"/>
</dbReference>
<dbReference type="InterPro" id="IPR015172">
    <property type="entry name" value="MIF4G-like_typ-1"/>
</dbReference>
<accession>A0A1X2I935</accession>
<evidence type="ECO:0000256" key="6">
    <source>
        <dbReference type="SAM" id="MobiDB-lite"/>
    </source>
</evidence>
<dbReference type="GO" id="GO:0006406">
    <property type="term" value="P:mRNA export from nucleus"/>
    <property type="evidence" value="ECO:0007669"/>
    <property type="project" value="InterPro"/>
</dbReference>
<keyword evidence="5" id="KW-0539">Nucleus</keyword>
<proteinExistence type="inferred from homology"/>
<reference evidence="8 9" key="1">
    <citation type="submission" date="2016-07" db="EMBL/GenBank/DDBJ databases">
        <title>Pervasive Adenine N6-methylation of Active Genes in Fungi.</title>
        <authorList>
            <consortium name="DOE Joint Genome Institute"/>
            <person name="Mondo S.J."/>
            <person name="Dannebaum R.O."/>
            <person name="Kuo R.C."/>
            <person name="Labutti K."/>
            <person name="Haridas S."/>
            <person name="Kuo A."/>
            <person name="Salamov A."/>
            <person name="Ahrendt S.R."/>
            <person name="Lipzen A."/>
            <person name="Sullivan W."/>
            <person name="Andreopoulos W.B."/>
            <person name="Clum A."/>
            <person name="Lindquist E."/>
            <person name="Daum C."/>
            <person name="Ramamoorthy G.K."/>
            <person name="Gryganskyi A."/>
            <person name="Culley D."/>
            <person name="Magnuson J.K."/>
            <person name="James T.Y."/>
            <person name="O'Malley M.A."/>
            <person name="Stajich J.E."/>
            <person name="Spatafora J.W."/>
            <person name="Visel A."/>
            <person name="Grigoriev I.V."/>
        </authorList>
    </citation>
    <scope>NUCLEOTIDE SEQUENCE [LARGE SCALE GENOMIC DNA]</scope>
    <source>
        <strain evidence="8 9">NRRL 1336</strain>
    </source>
</reference>
<evidence type="ECO:0000256" key="3">
    <source>
        <dbReference type="ARBA" id="ARBA00022664"/>
    </source>
</evidence>
<dbReference type="GO" id="GO:0008380">
    <property type="term" value="P:RNA splicing"/>
    <property type="evidence" value="ECO:0007669"/>
    <property type="project" value="UniProtKB-KW"/>
</dbReference>
<dbReference type="InterPro" id="IPR027159">
    <property type="entry name" value="CBP80"/>
</dbReference>
<comment type="similarity">
    <text evidence="2">Belongs to the NCBP1 family.</text>
</comment>
<feature type="region of interest" description="Disordered" evidence="6">
    <location>
        <begin position="1"/>
        <end position="52"/>
    </location>
</feature>
<gene>
    <name evidence="8" type="ORF">BCR42DRAFT_356594</name>
</gene>
<feature type="compositionally biased region" description="Basic and acidic residues" evidence="6">
    <location>
        <begin position="16"/>
        <end position="38"/>
    </location>
</feature>
<dbReference type="InterPro" id="IPR015174">
    <property type="entry name" value="MIF4G-like_typ-2"/>
</dbReference>
<evidence type="ECO:0000259" key="7">
    <source>
        <dbReference type="SMART" id="SM00543"/>
    </source>
</evidence>
<dbReference type="STRING" id="90262.A0A1X2I935"/>
<keyword evidence="4" id="KW-0508">mRNA splicing</keyword>
<dbReference type="SMART" id="SM00543">
    <property type="entry name" value="MIF4G"/>
    <property type="match status" value="1"/>
</dbReference>
<keyword evidence="3" id="KW-0507">mRNA processing</keyword>
<dbReference type="Pfam" id="PF09090">
    <property type="entry name" value="MIF4G_like_2"/>
    <property type="match status" value="1"/>
</dbReference>
<keyword evidence="9" id="KW-1185">Reference proteome</keyword>
<dbReference type="SUPFAM" id="SSF48371">
    <property type="entry name" value="ARM repeat"/>
    <property type="match status" value="3"/>
</dbReference>
<protein>
    <submittedName>
        <fullName evidence="8">Armadillo-type protein</fullName>
    </submittedName>
</protein>
<feature type="domain" description="MIF4G" evidence="7">
    <location>
        <begin position="56"/>
        <end position="265"/>
    </location>
</feature>
<dbReference type="GO" id="GO:0000184">
    <property type="term" value="P:nuclear-transcribed mRNA catabolic process, nonsense-mediated decay"/>
    <property type="evidence" value="ECO:0007669"/>
    <property type="project" value="TreeGrafter"/>
</dbReference>
<dbReference type="EMBL" id="MCGE01000020">
    <property type="protein sequence ID" value="ORZ11855.1"/>
    <property type="molecule type" value="Genomic_DNA"/>
</dbReference>
<dbReference type="InterPro" id="IPR003890">
    <property type="entry name" value="MIF4G-like_typ-3"/>
</dbReference>
<dbReference type="PANTHER" id="PTHR12412">
    <property type="entry name" value="CAP BINDING PROTEIN"/>
    <property type="match status" value="1"/>
</dbReference>
<evidence type="ECO:0000256" key="2">
    <source>
        <dbReference type="ARBA" id="ARBA00007413"/>
    </source>
</evidence>
<dbReference type="GO" id="GO:0003729">
    <property type="term" value="F:mRNA binding"/>
    <property type="evidence" value="ECO:0007669"/>
    <property type="project" value="TreeGrafter"/>
</dbReference>
<dbReference type="GO" id="GO:0005634">
    <property type="term" value="C:nucleus"/>
    <property type="evidence" value="ECO:0007669"/>
    <property type="project" value="UniProtKB-SubCell"/>
</dbReference>
<dbReference type="AlphaFoldDB" id="A0A1X2I935"/>
<name>A0A1X2I935_9FUNG</name>
<dbReference type="GO" id="GO:0005846">
    <property type="term" value="C:nuclear cap binding complex"/>
    <property type="evidence" value="ECO:0007669"/>
    <property type="project" value="InterPro"/>
</dbReference>
<sequence length="842" mass="96945">MSYEARGQQRSRHDGRRYGGNRDYRNEGGNRYRDDYRRRNYRQASPNRDDDVEDIQERLKGLIIKIGDKITPDLQVNLNKMKNILDNDYEKYPTMVQETLQACVVEIPAKTPIYGTLIGLLNTSDNTIVVQLMDGFNNLLKTSVDNLDWFKLKQLVRFYGELANANVIAPVAYCDLLDDLLTDITKPNQPKSRLDCLVYIVLAALPWCGKELSEKCSSELAGILDKIGAYMTRRGSSQFTVLNVFQDETAQDELVHLWTLIQNVQNKDWEVSLIPKAYSWFDGELGSGIQHEIPRVTLPPSTDISSCLLPQRILKVFVDENGKTKSNHPDHDSIEYFILNDTITDTTRIFEPNRKECAKYLINMAGGFEPGHFATQSDDDIDGRAKDTSLDWDASELLMESLLSQMMTLPKSPYRLIFFSTLMAELVRLNTQTFPKALGRSVKLLFDRLPTMDAECVSRFWSWFGHHLSNFGFQWDWVAWEDVLAYDSMHPQVCFIRETIEKEIRLSYYDRIKTSLPTEFHVLAPPQAPAPHFSYGSAEHPLNASAKKVVEALRTKKSVEEVHEVLNSIKQELASLGYDEAAHTSTIQDLFVQCLLLVGCKSFSHVLNVVERYLEVMRHLNGTHEDKLRTVQTVASFWQNNTQFLCILLDKLLNYRIVDPTSVIAWVFEPEQLDNVGRSYVWEILKNTLNKVVSRASQIKSRLESFRQQHADNEIKRSAQPATEMSQAESQQELDTIQIAENSLTTVAREQKEVFMVMYQRFTQVLQSLLVSLSAQGRNPDQDWTYWWVHGWLKEVLRLYHDECAGFKVTLETVVFTSDLDSRINNLFKEIQEWNSNLSMEL</sequence>
<organism evidence="8 9">
    <name type="scientific">Absidia repens</name>
    <dbReference type="NCBI Taxonomy" id="90262"/>
    <lineage>
        <taxon>Eukaryota</taxon>
        <taxon>Fungi</taxon>
        <taxon>Fungi incertae sedis</taxon>
        <taxon>Mucoromycota</taxon>
        <taxon>Mucoromycotina</taxon>
        <taxon>Mucoromycetes</taxon>
        <taxon>Mucorales</taxon>
        <taxon>Cunninghamellaceae</taxon>
        <taxon>Absidia</taxon>
    </lineage>
</organism>
<dbReference type="Gene3D" id="1.25.40.180">
    <property type="match status" value="3"/>
</dbReference>
<evidence type="ECO:0000256" key="1">
    <source>
        <dbReference type="ARBA" id="ARBA00004123"/>
    </source>
</evidence>
<dbReference type="InterPro" id="IPR016024">
    <property type="entry name" value="ARM-type_fold"/>
</dbReference>
<evidence type="ECO:0000256" key="5">
    <source>
        <dbReference type="ARBA" id="ARBA00023242"/>
    </source>
</evidence>
<dbReference type="GO" id="GO:0000339">
    <property type="term" value="F:RNA cap binding"/>
    <property type="evidence" value="ECO:0007669"/>
    <property type="project" value="InterPro"/>
</dbReference>
<evidence type="ECO:0000313" key="8">
    <source>
        <dbReference type="EMBL" id="ORZ11855.1"/>
    </source>
</evidence>
<dbReference type="PANTHER" id="PTHR12412:SF2">
    <property type="entry name" value="NUCLEAR CAP-BINDING PROTEIN SUBUNIT 1"/>
    <property type="match status" value="1"/>
</dbReference>
<comment type="caution">
    <text evidence="8">The sequence shown here is derived from an EMBL/GenBank/DDBJ whole genome shotgun (WGS) entry which is preliminary data.</text>
</comment>